<comment type="caution">
    <text evidence="2">The sequence shown here is derived from an EMBL/GenBank/DDBJ whole genome shotgun (WGS) entry which is preliminary data.</text>
</comment>
<evidence type="ECO:0000313" key="3">
    <source>
        <dbReference type="Proteomes" id="UP000067448"/>
    </source>
</evidence>
<evidence type="ECO:0000256" key="1">
    <source>
        <dbReference type="SAM" id="SignalP"/>
    </source>
</evidence>
<dbReference type="Proteomes" id="UP000067448">
    <property type="component" value="Unassembled WGS sequence"/>
</dbReference>
<evidence type="ECO:0008006" key="4">
    <source>
        <dbReference type="Google" id="ProtNLM"/>
    </source>
</evidence>
<gene>
    <name evidence="2" type="ORF">SsS58_05592</name>
</gene>
<feature type="signal peptide" evidence="1">
    <location>
        <begin position="1"/>
        <end position="32"/>
    </location>
</feature>
<organism evidence="2 3">
    <name type="scientific">Streptomyces scabiei</name>
    <dbReference type="NCBI Taxonomy" id="1930"/>
    <lineage>
        <taxon>Bacteria</taxon>
        <taxon>Bacillati</taxon>
        <taxon>Actinomycetota</taxon>
        <taxon>Actinomycetes</taxon>
        <taxon>Kitasatosporales</taxon>
        <taxon>Streptomycetaceae</taxon>
        <taxon>Streptomyces</taxon>
    </lineage>
</organism>
<dbReference type="EMBL" id="BCMM01000028">
    <property type="protein sequence ID" value="GAQ65183.1"/>
    <property type="molecule type" value="Genomic_DNA"/>
</dbReference>
<reference evidence="2 3" key="2">
    <citation type="journal article" date="2016" name="Genome Announc.">
        <title>Draft Genome Sequences of Streptomyces scabiei S58, Streptomyces turgidiscabies T45, and Streptomyces acidiscabies a10, the Pathogens of Potato Common Scab, Isolated in Japan.</title>
        <authorList>
            <person name="Tomihama T."/>
            <person name="Nishi Y."/>
            <person name="Sakai M."/>
            <person name="Ikenaga M."/>
            <person name="Okubo T."/>
            <person name="Ikeda S."/>
        </authorList>
    </citation>
    <scope>NUCLEOTIDE SEQUENCE [LARGE SCALE GENOMIC DNA]</scope>
    <source>
        <strain evidence="2 3">S58</strain>
    </source>
</reference>
<protein>
    <recommendedName>
        <fullName evidence="4">Secreted protein</fullName>
    </recommendedName>
</protein>
<reference evidence="3" key="1">
    <citation type="submission" date="2015-11" db="EMBL/GenBank/DDBJ databases">
        <authorList>
            <consortium name="Cross-ministerial Strategic Innovation Promotion Program (SIP) consortium"/>
            <person name="Tomihama T."/>
            <person name="Ikenaga M."/>
            <person name="Sakai M."/>
            <person name="Okubo T."/>
            <person name="Ikeda S."/>
        </authorList>
    </citation>
    <scope>NUCLEOTIDE SEQUENCE [LARGE SCALE GENOMIC DNA]</scope>
    <source>
        <strain evidence="3">S58</strain>
    </source>
</reference>
<proteinExistence type="predicted"/>
<feature type="chain" id="PRO_5007170507" description="Secreted protein" evidence="1">
    <location>
        <begin position="33"/>
        <end position="146"/>
    </location>
</feature>
<dbReference type="OrthoDB" id="4336193at2"/>
<sequence>MSTSTKARLGALAASLAVATATVVGGAGTAAAADSFSFGYSTNSSGYAVISVRNNTWGESAGNATWQKDPGGGEPGDALSAYDVLADGYGIEAHLSTGRVATTRGHASPYAVTVTGDLPEDTGYTMWVCVVKGDFSKCSERYAVSS</sequence>
<accession>A0A124C4Q4</accession>
<name>A0A124C4Q4_STRSC</name>
<reference evidence="3" key="3">
    <citation type="submission" date="2016-02" db="EMBL/GenBank/DDBJ databases">
        <title>Draft genome of pathogenic Streptomyces sp. in Japan.</title>
        <authorList>
            <person name="Tomihama T."/>
            <person name="Ikenaga M."/>
            <person name="Sakai M."/>
            <person name="Okubo T."/>
            <person name="Ikeda S."/>
        </authorList>
    </citation>
    <scope>NUCLEOTIDE SEQUENCE [LARGE SCALE GENOMIC DNA]</scope>
    <source>
        <strain evidence="3">S58</strain>
    </source>
</reference>
<dbReference type="RefSeq" id="WP_059082583.1">
    <property type="nucleotide sequence ID" value="NZ_BCMM01000028.1"/>
</dbReference>
<dbReference type="AlphaFoldDB" id="A0A124C4Q4"/>
<keyword evidence="1" id="KW-0732">Signal</keyword>
<evidence type="ECO:0000313" key="2">
    <source>
        <dbReference type="EMBL" id="GAQ65183.1"/>
    </source>
</evidence>